<feature type="region of interest" description="Disordered" evidence="1">
    <location>
        <begin position="1"/>
        <end position="26"/>
    </location>
</feature>
<dbReference type="EMBL" id="JABWDY010044389">
    <property type="protein sequence ID" value="KAF5175168.1"/>
    <property type="molecule type" value="Genomic_DNA"/>
</dbReference>
<feature type="compositionally biased region" description="Polar residues" evidence="1">
    <location>
        <begin position="167"/>
        <end position="177"/>
    </location>
</feature>
<dbReference type="AlphaFoldDB" id="A0A7J6URJ5"/>
<proteinExistence type="predicted"/>
<evidence type="ECO:0000313" key="2">
    <source>
        <dbReference type="EMBL" id="KAF5175168.1"/>
    </source>
</evidence>
<name>A0A7J6URJ5_THATH</name>
<reference evidence="2 3" key="1">
    <citation type="submission" date="2020-06" db="EMBL/GenBank/DDBJ databases">
        <title>Transcriptomic and genomic resources for Thalictrum thalictroides and T. hernandezii: Facilitating candidate gene discovery in an emerging model plant lineage.</title>
        <authorList>
            <person name="Arias T."/>
            <person name="Riano-Pachon D.M."/>
            <person name="Di Stilio V.S."/>
        </authorList>
    </citation>
    <scope>NUCLEOTIDE SEQUENCE [LARGE SCALE GENOMIC DNA]</scope>
    <source>
        <strain evidence="3">cv. WT478/WT964</strain>
        <tissue evidence="2">Leaves</tissue>
    </source>
</reference>
<sequence>MGNLAKSPAAGQGGTHVGKTSMKAAAGQEPVGVGKAAKGVAAGDGQHGIGNITKEAAAATGQHGVGRLPKGCGHVLGLNKTTSTKWAWIVDRNRVSAAGQRQFGELAEGRELPCVVELGKGNVGAVGCGMTSTIVVESDQLSVGKISTKYSTVEGGLVVVQGDKAGSNATDSGQSNEGDGEGIATGRQGAETDQRKEGQLNANMISCALPLDIGIDVIIVDV</sequence>
<dbReference type="Proteomes" id="UP000554482">
    <property type="component" value="Unassembled WGS sequence"/>
</dbReference>
<keyword evidence="3" id="KW-1185">Reference proteome</keyword>
<protein>
    <submittedName>
        <fullName evidence="2">Uncharacterized protein</fullName>
    </submittedName>
</protein>
<comment type="caution">
    <text evidence="2">The sequence shown here is derived from an EMBL/GenBank/DDBJ whole genome shotgun (WGS) entry which is preliminary data.</text>
</comment>
<evidence type="ECO:0000313" key="3">
    <source>
        <dbReference type="Proteomes" id="UP000554482"/>
    </source>
</evidence>
<accession>A0A7J6URJ5</accession>
<organism evidence="2 3">
    <name type="scientific">Thalictrum thalictroides</name>
    <name type="common">Rue-anemone</name>
    <name type="synonym">Anemone thalictroides</name>
    <dbReference type="NCBI Taxonomy" id="46969"/>
    <lineage>
        <taxon>Eukaryota</taxon>
        <taxon>Viridiplantae</taxon>
        <taxon>Streptophyta</taxon>
        <taxon>Embryophyta</taxon>
        <taxon>Tracheophyta</taxon>
        <taxon>Spermatophyta</taxon>
        <taxon>Magnoliopsida</taxon>
        <taxon>Ranunculales</taxon>
        <taxon>Ranunculaceae</taxon>
        <taxon>Thalictroideae</taxon>
        <taxon>Thalictrum</taxon>
    </lineage>
</organism>
<feature type="region of interest" description="Disordered" evidence="1">
    <location>
        <begin position="164"/>
        <end position="197"/>
    </location>
</feature>
<evidence type="ECO:0000256" key="1">
    <source>
        <dbReference type="SAM" id="MobiDB-lite"/>
    </source>
</evidence>
<gene>
    <name evidence="2" type="ORF">FRX31_035245</name>
</gene>